<evidence type="ECO:0000256" key="1">
    <source>
        <dbReference type="ARBA" id="ARBA00023157"/>
    </source>
</evidence>
<dbReference type="GeneID" id="110973516"/>
<sequence>MAAAYYCVLVATLLLAAVNGQVDDVTTDAEPQMNVEGLRPLVGSMIQNVQLCSLCEKVIGFLKNVTNNKQVLEELVELLLPVCQWAPYSLHGDCIEIVDNIPEMVKNLTDMYLDPKRDCAYVCPEQEILTYEPYAAPMANILKLMQEKKPGH</sequence>
<evidence type="ECO:0000259" key="3">
    <source>
        <dbReference type="PROSITE" id="PS50015"/>
    </source>
</evidence>
<accession>A0A8B7XH21</accession>
<organism evidence="4 5">
    <name type="scientific">Acanthaster planci</name>
    <name type="common">Crown-of-thorns starfish</name>
    <dbReference type="NCBI Taxonomy" id="133434"/>
    <lineage>
        <taxon>Eukaryota</taxon>
        <taxon>Metazoa</taxon>
        <taxon>Echinodermata</taxon>
        <taxon>Eleutherozoa</taxon>
        <taxon>Asterozoa</taxon>
        <taxon>Asteroidea</taxon>
        <taxon>Valvatacea</taxon>
        <taxon>Valvatida</taxon>
        <taxon>Acanthasteridae</taxon>
        <taxon>Acanthaster</taxon>
    </lineage>
</organism>
<evidence type="ECO:0000256" key="2">
    <source>
        <dbReference type="SAM" id="SignalP"/>
    </source>
</evidence>
<proteinExistence type="predicted"/>
<keyword evidence="4" id="KW-1185">Reference proteome</keyword>
<dbReference type="SMART" id="SM00741">
    <property type="entry name" value="SapB"/>
    <property type="match status" value="1"/>
</dbReference>
<dbReference type="AlphaFoldDB" id="A0A8B7XH21"/>
<dbReference type="RefSeq" id="XP_022080089.1">
    <property type="nucleotide sequence ID" value="XM_022224397.1"/>
</dbReference>
<dbReference type="Proteomes" id="UP000694845">
    <property type="component" value="Unplaced"/>
</dbReference>
<dbReference type="Gene3D" id="1.10.225.10">
    <property type="entry name" value="Saposin-like"/>
    <property type="match status" value="1"/>
</dbReference>
<gene>
    <name evidence="5" type="primary">LOC110973516</name>
</gene>
<evidence type="ECO:0000313" key="4">
    <source>
        <dbReference type="Proteomes" id="UP000694845"/>
    </source>
</evidence>
<keyword evidence="2" id="KW-0732">Signal</keyword>
<dbReference type="PROSITE" id="PS50015">
    <property type="entry name" value="SAP_B"/>
    <property type="match status" value="1"/>
</dbReference>
<reference evidence="5" key="1">
    <citation type="submission" date="2025-08" db="UniProtKB">
        <authorList>
            <consortium name="RefSeq"/>
        </authorList>
    </citation>
    <scope>IDENTIFICATION</scope>
</reference>
<dbReference type="KEGG" id="aplc:110973516"/>
<dbReference type="OMA" id="LLTVCEW"/>
<keyword evidence="1" id="KW-1015">Disulfide bond</keyword>
<dbReference type="SUPFAM" id="SSF47862">
    <property type="entry name" value="Saposin"/>
    <property type="match status" value="1"/>
</dbReference>
<dbReference type="InterPro" id="IPR011001">
    <property type="entry name" value="Saposin-like"/>
</dbReference>
<name>A0A8B7XH21_ACAPL</name>
<feature type="signal peptide" evidence="2">
    <location>
        <begin position="1"/>
        <end position="20"/>
    </location>
</feature>
<evidence type="ECO:0000313" key="5">
    <source>
        <dbReference type="RefSeq" id="XP_022080089.1"/>
    </source>
</evidence>
<feature type="domain" description="Saposin B-type" evidence="3">
    <location>
        <begin position="48"/>
        <end position="127"/>
    </location>
</feature>
<dbReference type="InterPro" id="IPR008139">
    <property type="entry name" value="SaposinB_dom"/>
</dbReference>
<feature type="chain" id="PRO_5034196824" evidence="2">
    <location>
        <begin position="21"/>
        <end position="152"/>
    </location>
</feature>
<protein>
    <submittedName>
        <fullName evidence="5">Uncharacterized protein LOC110973516 isoform X1</fullName>
    </submittedName>
</protein>